<dbReference type="OrthoDB" id="206108at2759"/>
<dbReference type="GO" id="GO:0006352">
    <property type="term" value="P:DNA-templated transcription initiation"/>
    <property type="evidence" value="ECO:0007669"/>
    <property type="project" value="InterPro"/>
</dbReference>
<organism evidence="10 11">
    <name type="scientific">Aquilegia coerulea</name>
    <name type="common">Rocky mountain columbine</name>
    <dbReference type="NCBI Taxonomy" id="218851"/>
    <lineage>
        <taxon>Eukaryota</taxon>
        <taxon>Viridiplantae</taxon>
        <taxon>Streptophyta</taxon>
        <taxon>Embryophyta</taxon>
        <taxon>Tracheophyta</taxon>
        <taxon>Spermatophyta</taxon>
        <taxon>Magnoliopsida</taxon>
        <taxon>Ranunculales</taxon>
        <taxon>Ranunculaceae</taxon>
        <taxon>Thalictroideae</taxon>
        <taxon>Aquilegia</taxon>
    </lineage>
</organism>
<evidence type="ECO:0000256" key="6">
    <source>
        <dbReference type="SAM" id="MobiDB-lite"/>
    </source>
</evidence>
<dbReference type="InterPro" id="IPR036388">
    <property type="entry name" value="WH-like_DNA-bd_sf"/>
</dbReference>
<dbReference type="InterPro" id="IPR050239">
    <property type="entry name" value="Sigma-70_RNA_pol_init_factors"/>
</dbReference>
<dbReference type="InterPro" id="IPR014284">
    <property type="entry name" value="RNA_pol_sigma-70_dom"/>
</dbReference>
<evidence type="ECO:0000259" key="7">
    <source>
        <dbReference type="Pfam" id="PF04539"/>
    </source>
</evidence>
<keyword evidence="4" id="KW-0238">DNA-binding</keyword>
<evidence type="ECO:0000256" key="3">
    <source>
        <dbReference type="ARBA" id="ARBA00023082"/>
    </source>
</evidence>
<dbReference type="EMBL" id="KZ305018">
    <property type="protein sequence ID" value="PIA64547.1"/>
    <property type="molecule type" value="Genomic_DNA"/>
</dbReference>
<dbReference type="FunCoup" id="A0A2G5F9C3">
    <property type="interactions" value="530"/>
</dbReference>
<dbReference type="AlphaFoldDB" id="A0A2G5F9C3"/>
<dbReference type="Pfam" id="PF04545">
    <property type="entry name" value="Sigma70_r4"/>
    <property type="match status" value="1"/>
</dbReference>
<sequence length="558" mass="64263">MGIRFMLDWKWNSQFRSPFLANQSTMQKQHSTSVRGREASCESARAFIPSVTSEDSETMCKSPSKSCTSLTGALQVMETDSKEMKLNLGKGLHRTMYDQIDDIRMPSQDYTSTSSQGSHVKEKSRFNLLYKNLEKIEEIFFDEDLVTLEKDILMQLGKIGALQLFHVCLSRTLQTSITTNYSTQLTNNPREAEIDNQVGDVIVRSTKKEERKSRRERSLEKPGKTSAVMPSSKTISNYPRRATGSTVGNLSKSRIRRHNVARNEAEMSIRVKDVAELEKIRTKLEAESGQVASFRRWAEAAGIAEKVLQQRLHYGWFCRDRLLRSTHSLIVYLARNYRGLGISLEDLYQAGKVGVLQGAERFDHMRGYKFSTYVQYWIRKSMSSLVENHSRVIQIPVTLSRRINKIKKARRTLYNVHGRYPDEDEIARFCGLSLAKLRLANQCPSIVGSVDQRIGDNFSPKYMEFTPDTSIETPEEFILRQRMKKDLYELLQGLHSRESQVLVLRYGLWDGQCRSLQEIANIFKCTKEWIRKIEQSALTKLRDEDVNKGLSQYLNLQL</sequence>
<evidence type="ECO:0000256" key="2">
    <source>
        <dbReference type="ARBA" id="ARBA00023015"/>
    </source>
</evidence>
<feature type="compositionally biased region" description="Polar residues" evidence="6">
    <location>
        <begin position="228"/>
        <end position="251"/>
    </location>
</feature>
<dbReference type="GO" id="GO:0003677">
    <property type="term" value="F:DNA binding"/>
    <property type="evidence" value="ECO:0007669"/>
    <property type="project" value="UniProtKB-KW"/>
</dbReference>
<dbReference type="Gene3D" id="1.10.10.10">
    <property type="entry name" value="Winged helix-like DNA-binding domain superfamily/Winged helix DNA-binding domain"/>
    <property type="match status" value="2"/>
</dbReference>
<feature type="domain" description="RNA polymerase sigma-70 region 4" evidence="9">
    <location>
        <begin position="490"/>
        <end position="542"/>
    </location>
</feature>
<dbReference type="SUPFAM" id="SSF88946">
    <property type="entry name" value="Sigma2 domain of RNA polymerase sigma factors"/>
    <property type="match status" value="1"/>
</dbReference>
<evidence type="ECO:0008006" key="12">
    <source>
        <dbReference type="Google" id="ProtNLM"/>
    </source>
</evidence>
<dbReference type="InterPro" id="IPR007627">
    <property type="entry name" value="RNA_pol_sigma70_r2"/>
</dbReference>
<protein>
    <recommendedName>
        <fullName evidence="12">RNA polymerase sigma-70 domain-containing protein</fullName>
    </recommendedName>
</protein>
<dbReference type="STRING" id="218851.A0A2G5F9C3"/>
<keyword evidence="3" id="KW-0731">Sigma factor</keyword>
<feature type="compositionally biased region" description="Basic and acidic residues" evidence="6">
    <location>
        <begin position="206"/>
        <end position="223"/>
    </location>
</feature>
<accession>A0A2G5F9C3</accession>
<proteinExistence type="inferred from homology"/>
<evidence type="ECO:0000256" key="1">
    <source>
        <dbReference type="ARBA" id="ARBA00007788"/>
    </source>
</evidence>
<dbReference type="InterPro" id="IPR007624">
    <property type="entry name" value="RNA_pol_sigma70_r3"/>
</dbReference>
<dbReference type="InterPro" id="IPR013325">
    <property type="entry name" value="RNA_pol_sigma_r2"/>
</dbReference>
<dbReference type="InterPro" id="IPR007630">
    <property type="entry name" value="RNA_pol_sigma70_r4"/>
</dbReference>
<dbReference type="Gene3D" id="1.20.120.1810">
    <property type="match status" value="1"/>
</dbReference>
<feature type="domain" description="RNA polymerase sigma-70 region 3" evidence="7">
    <location>
        <begin position="402"/>
        <end position="476"/>
    </location>
</feature>
<evidence type="ECO:0000256" key="5">
    <source>
        <dbReference type="ARBA" id="ARBA00023163"/>
    </source>
</evidence>
<gene>
    <name evidence="10" type="ORF">AQUCO_00100199v1</name>
</gene>
<keyword evidence="2" id="KW-0805">Transcription regulation</keyword>
<feature type="region of interest" description="Disordered" evidence="6">
    <location>
        <begin position="201"/>
        <end position="251"/>
    </location>
</feature>
<dbReference type="InterPro" id="IPR013324">
    <property type="entry name" value="RNA_pol_sigma_r3/r4-like"/>
</dbReference>
<dbReference type="CDD" id="cd06171">
    <property type="entry name" value="Sigma70_r4"/>
    <property type="match status" value="1"/>
</dbReference>
<dbReference type="PRINTS" id="PR00046">
    <property type="entry name" value="SIGMA70FCT"/>
</dbReference>
<feature type="domain" description="RNA polymerase sigma-70 region 2" evidence="8">
    <location>
        <begin position="323"/>
        <end position="391"/>
    </location>
</feature>
<reference evidence="10 11" key="1">
    <citation type="submission" date="2017-09" db="EMBL/GenBank/DDBJ databases">
        <title>WGS assembly of Aquilegia coerulea Goldsmith.</title>
        <authorList>
            <person name="Hodges S."/>
            <person name="Kramer E."/>
            <person name="Nordborg M."/>
            <person name="Tomkins J."/>
            <person name="Borevitz J."/>
            <person name="Derieg N."/>
            <person name="Yan J."/>
            <person name="Mihaltcheva S."/>
            <person name="Hayes R.D."/>
            <person name="Rokhsar D."/>
        </authorList>
    </citation>
    <scope>NUCLEOTIDE SEQUENCE [LARGE SCALE GENOMIC DNA]</scope>
    <source>
        <strain evidence="11">cv. Goldsmith</strain>
    </source>
</reference>
<comment type="similarity">
    <text evidence="1">Belongs to the sigma-70 factor family.</text>
</comment>
<keyword evidence="5" id="KW-0804">Transcription</keyword>
<dbReference type="PANTHER" id="PTHR30603:SF13">
    <property type="entry name" value="RNA POLYMERASE SIGMA FACTOR SIGC"/>
    <property type="match status" value="1"/>
</dbReference>
<dbReference type="Proteomes" id="UP000230069">
    <property type="component" value="Unassembled WGS sequence"/>
</dbReference>
<evidence type="ECO:0000313" key="11">
    <source>
        <dbReference type="Proteomes" id="UP000230069"/>
    </source>
</evidence>
<dbReference type="PANTHER" id="PTHR30603">
    <property type="entry name" value="RNA POLYMERASE SIGMA FACTOR RPO"/>
    <property type="match status" value="1"/>
</dbReference>
<evidence type="ECO:0000313" key="10">
    <source>
        <dbReference type="EMBL" id="PIA64547.1"/>
    </source>
</evidence>
<dbReference type="GO" id="GO:0016987">
    <property type="term" value="F:sigma factor activity"/>
    <property type="evidence" value="ECO:0007669"/>
    <property type="project" value="UniProtKB-KW"/>
</dbReference>
<dbReference type="Pfam" id="PF04539">
    <property type="entry name" value="Sigma70_r3"/>
    <property type="match status" value="1"/>
</dbReference>
<dbReference type="NCBIfam" id="TIGR02937">
    <property type="entry name" value="sigma70-ECF"/>
    <property type="match status" value="1"/>
</dbReference>
<dbReference type="SUPFAM" id="SSF88659">
    <property type="entry name" value="Sigma3 and sigma4 domains of RNA polymerase sigma factors"/>
    <property type="match status" value="2"/>
</dbReference>
<keyword evidence="11" id="KW-1185">Reference proteome</keyword>
<evidence type="ECO:0000259" key="8">
    <source>
        <dbReference type="Pfam" id="PF04542"/>
    </source>
</evidence>
<dbReference type="Pfam" id="PF04542">
    <property type="entry name" value="Sigma70_r2"/>
    <property type="match status" value="1"/>
</dbReference>
<name>A0A2G5F9C3_AQUCA</name>
<dbReference type="InterPro" id="IPR000943">
    <property type="entry name" value="RNA_pol_sigma70"/>
</dbReference>
<evidence type="ECO:0000259" key="9">
    <source>
        <dbReference type="Pfam" id="PF04545"/>
    </source>
</evidence>
<dbReference type="InParanoid" id="A0A2G5F9C3"/>
<evidence type="ECO:0000256" key="4">
    <source>
        <dbReference type="ARBA" id="ARBA00023125"/>
    </source>
</evidence>